<keyword evidence="5" id="KW-1185">Reference proteome</keyword>
<evidence type="ECO:0000256" key="1">
    <source>
        <dbReference type="SAM" id="MobiDB-lite"/>
    </source>
</evidence>
<dbReference type="OMA" id="ARTETMW"/>
<evidence type="ECO:0000313" key="4">
    <source>
        <dbReference type="EnsemblFungi" id="MAPG_03310T0"/>
    </source>
</evidence>
<feature type="region of interest" description="Disordered" evidence="1">
    <location>
        <begin position="523"/>
        <end position="547"/>
    </location>
</feature>
<evidence type="ECO:0000256" key="2">
    <source>
        <dbReference type="SAM" id="Phobius"/>
    </source>
</evidence>
<accession>A0A0C4DTN9</accession>
<keyword evidence="2" id="KW-1133">Transmembrane helix</keyword>
<keyword evidence="2" id="KW-0812">Transmembrane</keyword>
<name>A0A0C4DTN9_MAGP6</name>
<evidence type="ECO:0000313" key="3">
    <source>
        <dbReference type="EMBL" id="KLU84265.1"/>
    </source>
</evidence>
<reference evidence="5" key="2">
    <citation type="submission" date="2010-05" db="EMBL/GenBank/DDBJ databases">
        <title>The genome sequence of Magnaporthe poae strain ATCC 64411.</title>
        <authorList>
            <person name="Ma L.-J."/>
            <person name="Dead R."/>
            <person name="Young S."/>
            <person name="Zeng Q."/>
            <person name="Koehrsen M."/>
            <person name="Alvarado L."/>
            <person name="Berlin A."/>
            <person name="Chapman S.B."/>
            <person name="Chen Z."/>
            <person name="Freedman E."/>
            <person name="Gellesch M."/>
            <person name="Goldberg J."/>
            <person name="Griggs A."/>
            <person name="Gujja S."/>
            <person name="Heilman E.R."/>
            <person name="Heiman D."/>
            <person name="Hepburn T."/>
            <person name="Howarth C."/>
            <person name="Jen D."/>
            <person name="Larson L."/>
            <person name="Mehta T."/>
            <person name="Neiman D."/>
            <person name="Pearson M."/>
            <person name="Roberts A."/>
            <person name="Saif S."/>
            <person name="Shea T."/>
            <person name="Shenoy N."/>
            <person name="Sisk P."/>
            <person name="Stolte C."/>
            <person name="Sykes S."/>
            <person name="Walk T."/>
            <person name="White J."/>
            <person name="Yandava C."/>
            <person name="Haas B."/>
            <person name="Nusbaum C."/>
            <person name="Birren B."/>
        </authorList>
    </citation>
    <scope>NUCLEOTIDE SEQUENCE [LARGE SCALE GENOMIC DNA]</scope>
    <source>
        <strain evidence="5">ATCC 64411 / 73-15</strain>
    </source>
</reference>
<protein>
    <submittedName>
        <fullName evidence="3 4">Uncharacterized protein</fullName>
    </submittedName>
</protein>
<keyword evidence="2" id="KW-0472">Membrane</keyword>
<dbReference type="eggNOG" id="ENOG502R5F7">
    <property type="taxonomic scope" value="Eukaryota"/>
</dbReference>
<gene>
    <name evidence="3" type="ORF">MAPG_03310</name>
</gene>
<organism evidence="4 5">
    <name type="scientific">Magnaporthiopsis poae (strain ATCC 64411 / 73-15)</name>
    <name type="common">Kentucky bluegrass fungus</name>
    <name type="synonym">Magnaporthe poae</name>
    <dbReference type="NCBI Taxonomy" id="644358"/>
    <lineage>
        <taxon>Eukaryota</taxon>
        <taxon>Fungi</taxon>
        <taxon>Dikarya</taxon>
        <taxon>Ascomycota</taxon>
        <taxon>Pezizomycotina</taxon>
        <taxon>Sordariomycetes</taxon>
        <taxon>Sordariomycetidae</taxon>
        <taxon>Magnaporthales</taxon>
        <taxon>Magnaporthaceae</taxon>
        <taxon>Magnaporthiopsis</taxon>
    </lineage>
</organism>
<feature type="region of interest" description="Disordered" evidence="1">
    <location>
        <begin position="1"/>
        <end position="20"/>
    </location>
</feature>
<feature type="compositionally biased region" description="Low complexity" evidence="1">
    <location>
        <begin position="397"/>
        <end position="416"/>
    </location>
</feature>
<proteinExistence type="predicted"/>
<evidence type="ECO:0000313" key="5">
    <source>
        <dbReference type="Proteomes" id="UP000011715"/>
    </source>
</evidence>
<reference evidence="3" key="3">
    <citation type="submission" date="2011-03" db="EMBL/GenBank/DDBJ databases">
        <title>Annotation of Magnaporthe poae ATCC 64411.</title>
        <authorList>
            <person name="Ma L.-J."/>
            <person name="Dead R."/>
            <person name="Young S.K."/>
            <person name="Zeng Q."/>
            <person name="Gargeya S."/>
            <person name="Fitzgerald M."/>
            <person name="Haas B."/>
            <person name="Abouelleil A."/>
            <person name="Alvarado L."/>
            <person name="Arachchi H.M."/>
            <person name="Berlin A."/>
            <person name="Brown A."/>
            <person name="Chapman S.B."/>
            <person name="Chen Z."/>
            <person name="Dunbar C."/>
            <person name="Freedman E."/>
            <person name="Gearin G."/>
            <person name="Gellesch M."/>
            <person name="Goldberg J."/>
            <person name="Griggs A."/>
            <person name="Gujja S."/>
            <person name="Heiman D."/>
            <person name="Howarth C."/>
            <person name="Larson L."/>
            <person name="Lui A."/>
            <person name="MacDonald P.J.P."/>
            <person name="Mehta T."/>
            <person name="Montmayeur A."/>
            <person name="Murphy C."/>
            <person name="Neiman D."/>
            <person name="Pearson M."/>
            <person name="Priest M."/>
            <person name="Roberts A."/>
            <person name="Saif S."/>
            <person name="Shea T."/>
            <person name="Shenoy N."/>
            <person name="Sisk P."/>
            <person name="Stolte C."/>
            <person name="Sykes S."/>
            <person name="Yandava C."/>
            <person name="Wortman J."/>
            <person name="Nusbaum C."/>
            <person name="Birren B."/>
        </authorList>
    </citation>
    <scope>NUCLEOTIDE SEQUENCE</scope>
    <source>
        <strain evidence="3">ATCC 64411</strain>
    </source>
</reference>
<feature type="compositionally biased region" description="Low complexity" evidence="1">
    <location>
        <begin position="523"/>
        <end position="533"/>
    </location>
</feature>
<reference evidence="4" key="4">
    <citation type="journal article" date="2015" name="G3 (Bethesda)">
        <title>Genome sequences of three phytopathogenic species of the Magnaporthaceae family of fungi.</title>
        <authorList>
            <person name="Okagaki L.H."/>
            <person name="Nunes C.C."/>
            <person name="Sailsbery J."/>
            <person name="Clay B."/>
            <person name="Brown D."/>
            <person name="John T."/>
            <person name="Oh Y."/>
            <person name="Young N."/>
            <person name="Fitzgerald M."/>
            <person name="Haas B.J."/>
            <person name="Zeng Q."/>
            <person name="Young S."/>
            <person name="Adiconis X."/>
            <person name="Fan L."/>
            <person name="Levin J.Z."/>
            <person name="Mitchell T.K."/>
            <person name="Okubara P.A."/>
            <person name="Farman M.L."/>
            <person name="Kohn L.M."/>
            <person name="Birren B."/>
            <person name="Ma L.-J."/>
            <person name="Dean R.A."/>
        </authorList>
    </citation>
    <scope>NUCLEOTIDE SEQUENCE</scope>
    <source>
        <strain evidence="4">ATCC 64411 / 73-15</strain>
    </source>
</reference>
<dbReference type="AlphaFoldDB" id="A0A0C4DTN9"/>
<dbReference type="EMBL" id="GL876967">
    <property type="protein sequence ID" value="KLU84265.1"/>
    <property type="molecule type" value="Genomic_DNA"/>
</dbReference>
<reference evidence="3" key="1">
    <citation type="submission" date="2010-05" db="EMBL/GenBank/DDBJ databases">
        <title>The Genome Sequence of Magnaporthe poae strain ATCC 64411.</title>
        <authorList>
            <consortium name="The Broad Institute Genome Sequencing Platform"/>
            <consortium name="Broad Institute Genome Sequencing Center for Infectious Disease"/>
            <person name="Ma L.-J."/>
            <person name="Dead R."/>
            <person name="Young S."/>
            <person name="Zeng Q."/>
            <person name="Koehrsen M."/>
            <person name="Alvarado L."/>
            <person name="Berlin A."/>
            <person name="Chapman S.B."/>
            <person name="Chen Z."/>
            <person name="Freedman E."/>
            <person name="Gellesch M."/>
            <person name="Goldberg J."/>
            <person name="Griggs A."/>
            <person name="Gujja S."/>
            <person name="Heilman E.R."/>
            <person name="Heiman D."/>
            <person name="Hepburn T."/>
            <person name="Howarth C."/>
            <person name="Jen D."/>
            <person name="Larson L."/>
            <person name="Mehta T."/>
            <person name="Neiman D."/>
            <person name="Pearson M."/>
            <person name="Roberts A."/>
            <person name="Saif S."/>
            <person name="Shea T."/>
            <person name="Shenoy N."/>
            <person name="Sisk P."/>
            <person name="Stolte C."/>
            <person name="Sykes S."/>
            <person name="Walk T."/>
            <person name="White J."/>
            <person name="Yandava C."/>
            <person name="Haas B."/>
            <person name="Nusbaum C."/>
            <person name="Birren B."/>
        </authorList>
    </citation>
    <scope>NUCLEOTIDE SEQUENCE</scope>
    <source>
        <strain evidence="3">ATCC 64411</strain>
    </source>
</reference>
<dbReference type="Proteomes" id="UP000011715">
    <property type="component" value="Unassembled WGS sequence"/>
</dbReference>
<dbReference type="OrthoDB" id="10609137at2759"/>
<feature type="region of interest" description="Disordered" evidence="1">
    <location>
        <begin position="389"/>
        <end position="416"/>
    </location>
</feature>
<reference evidence="4" key="5">
    <citation type="submission" date="2015-06" db="UniProtKB">
        <authorList>
            <consortium name="EnsemblFungi"/>
        </authorList>
    </citation>
    <scope>IDENTIFICATION</scope>
    <source>
        <strain evidence="4">ATCC 64411</strain>
    </source>
</reference>
<dbReference type="EnsemblFungi" id="MAPG_03310T0">
    <property type="protein sequence ID" value="MAPG_03310T0"/>
    <property type="gene ID" value="MAPG_03310"/>
</dbReference>
<dbReference type="VEuPathDB" id="FungiDB:MAPG_03310"/>
<feature type="transmembrane region" description="Helical" evidence="2">
    <location>
        <begin position="48"/>
        <end position="69"/>
    </location>
</feature>
<dbReference type="EMBL" id="ADBL01000792">
    <property type="status" value="NOT_ANNOTATED_CDS"/>
    <property type="molecule type" value="Genomic_DNA"/>
</dbReference>
<dbReference type="STRING" id="644358.A0A0C4DTN9"/>
<sequence length="567" mass="57840">MSSAANDPIMAAREDGTQGAPIMEQKREHPTTTAHAAAVKRGHGLKRLLAVLAGMIFLAALAGIIALGVKVNQSDHKYHDLSEKYSSILSQGKAARLTRMIPRHDAAMAAMEGDMTSTAGVFGIEVNTVVVTVDLSTTVTVAQSTSTTAAAETHPDMATLTASETEDVITLSNTDDWNMPTASPWIDPAETFTEDWKITTTTTLSNSAPTSSIYQSAASAVSGHSSSVSLAPYTVESSGSAGSATTSAVTTVHLTMSATVVVPESSSSSFSSMIHETSSAAALSGSVCTCTARTETMWIPYTETVDNTYIYTQTVYVSVATAHTTVDEATVVVTETVPTETVSLPQPYPASFSSETKTTTVTVAAPLSSSETSSVIPVSHDLPPLATATWNGETTVSPSAEQPSVSSSSTTSETTMTSTRMYTFTVGTDHHVTTVTLPPLSTAPFPLHNSTVTAAAASSSSTHNTVPYFLNSTIATASTGSTSTVTVVRGSGTAGVLAVGGGSNNPVFGSPISLAAPGPKSSIVASGGSSSKKMLQGRGNNGGGGGGSGTPVMGCVVMLVALALVVV</sequence>